<comment type="similarity">
    <text evidence="3">Belongs to the SKA3 family.</text>
</comment>
<keyword evidence="8" id="KW-0498">Mitosis</keyword>
<proteinExistence type="inferred from homology"/>
<reference evidence="14" key="1">
    <citation type="journal article" date="2021" name="Proc. Natl. Acad. Sci. U.S.A.">
        <title>Three genomes in the algal genus Volvox reveal the fate of a haploid sex-determining region after a transition to homothallism.</title>
        <authorList>
            <person name="Yamamoto K."/>
            <person name="Hamaji T."/>
            <person name="Kawai-Toyooka H."/>
            <person name="Matsuzaki R."/>
            <person name="Takahashi F."/>
            <person name="Nishimura Y."/>
            <person name="Kawachi M."/>
            <person name="Noguchi H."/>
            <person name="Minakuchi Y."/>
            <person name="Umen J.G."/>
            <person name="Toyoda A."/>
            <person name="Nozaki H."/>
        </authorList>
    </citation>
    <scope>NUCLEOTIDE SEQUENCE</scope>
    <source>
        <strain evidence="14">NIES-3780</strain>
    </source>
</reference>
<evidence type="ECO:0008006" key="16">
    <source>
        <dbReference type="Google" id="ProtNLM"/>
    </source>
</evidence>
<accession>A0A8J4B5R8</accession>
<feature type="region of interest" description="Disordered" evidence="13">
    <location>
        <begin position="905"/>
        <end position="983"/>
    </location>
</feature>
<dbReference type="PANTHER" id="PTHR48118:SF1">
    <property type="entry name" value="SPINDLE AND KINETOCHORE-ASSOCIATED PROTEIN 3"/>
    <property type="match status" value="1"/>
</dbReference>
<feature type="compositionally biased region" description="Polar residues" evidence="13">
    <location>
        <begin position="647"/>
        <end position="669"/>
    </location>
</feature>
<protein>
    <recommendedName>
        <fullName evidence="16">Spindle and kinetochore-associated protein 3</fullName>
    </recommendedName>
</protein>
<feature type="compositionally biased region" description="Low complexity" evidence="13">
    <location>
        <begin position="472"/>
        <end position="486"/>
    </location>
</feature>
<dbReference type="EMBL" id="BNCO01000019">
    <property type="protein sequence ID" value="GIL54643.1"/>
    <property type="molecule type" value="Genomic_DNA"/>
</dbReference>
<evidence type="ECO:0000256" key="5">
    <source>
        <dbReference type="ARBA" id="ARBA00022490"/>
    </source>
</evidence>
<keyword evidence="6" id="KW-0132">Cell division</keyword>
<evidence type="ECO:0000256" key="6">
    <source>
        <dbReference type="ARBA" id="ARBA00022618"/>
    </source>
</evidence>
<keyword evidence="4" id="KW-0158">Chromosome</keyword>
<keyword evidence="12" id="KW-0137">Centromere</keyword>
<feature type="region of interest" description="Disordered" evidence="13">
    <location>
        <begin position="744"/>
        <end position="791"/>
    </location>
</feature>
<evidence type="ECO:0000256" key="3">
    <source>
        <dbReference type="ARBA" id="ARBA00007716"/>
    </source>
</evidence>
<organism evidence="14 15">
    <name type="scientific">Volvox africanus</name>
    <dbReference type="NCBI Taxonomy" id="51714"/>
    <lineage>
        <taxon>Eukaryota</taxon>
        <taxon>Viridiplantae</taxon>
        <taxon>Chlorophyta</taxon>
        <taxon>core chlorophytes</taxon>
        <taxon>Chlorophyceae</taxon>
        <taxon>CS clade</taxon>
        <taxon>Chlamydomonadales</taxon>
        <taxon>Volvocaceae</taxon>
        <taxon>Volvox</taxon>
    </lineage>
</organism>
<dbReference type="GO" id="GO:0000940">
    <property type="term" value="C:outer kinetochore"/>
    <property type="evidence" value="ECO:0007669"/>
    <property type="project" value="InterPro"/>
</dbReference>
<evidence type="ECO:0000256" key="9">
    <source>
        <dbReference type="ARBA" id="ARBA00022838"/>
    </source>
</evidence>
<evidence type="ECO:0000256" key="1">
    <source>
        <dbReference type="ARBA" id="ARBA00004186"/>
    </source>
</evidence>
<dbReference type="Proteomes" id="UP000747399">
    <property type="component" value="Unassembled WGS sequence"/>
</dbReference>
<feature type="compositionally biased region" description="Pro residues" evidence="13">
    <location>
        <begin position="498"/>
        <end position="513"/>
    </location>
</feature>
<gene>
    <name evidence="14" type="ORF">Vafri_10374</name>
</gene>
<sequence length="1136" mass="118118">MKTKRRALRGTINTFANDLRQVAGVLNEGVSFLNKTTQHKPSIGPSEFQEMLSNIQDDVSEITAEVENLERFTFDTISFDELIGHCVVLYQANRKTIEHLEEHLHQYGYRQPQGIVFEPENPLSADAVAAAAAKARLRGETRCVHYATSSDEEEDDEEEAEYHCPKILAGTAVTSSFKTYPIAPNESTMAAIGLNFNGKNHRKGSPASKVQPLPSSSSEDEASDEGHRKNASNKKTHMWPDKRVLFNWTQLPRGADATAVVGAVMAHGRTAEGAMTAKGEVLMSVQKASLDAAATAAASVLASARNAPMSRITEAVSKRNSPERLYSPETARLLAKLNPPTTKDDEEDIGPISLAVSFDLASLPDPTASELSTAMRDLAPFGYSRGGGGGIDAAAPVPPLQSEATSTAVGLTLGPLRQQPPADDMDTCALYQELIRRPAPLQMQQPLKPKPFVPPLNLGQNAFSAPALPAERSLSQRQLPSQPQQQPGGGGPATSARLPPPLSPRPPLPPPAGFTPEPERSVVSGASSRCATPLSALRANREQHNKVLAEKMAGLEREWIESGQAALTPMRRSLAGAATTNGDVAALARAKSPGPSRALAEAAAAAAAALLAQPLTVWGQERSQHGAAAADPYSRVLSSLQLPMQNSTAAAGTNHSSFATTPRRQSRGSSLPGPPSQHTGSGIAAVATTQEAIATVSKESALASMASATTTTTPTTTVVGATTVHHRDGNAGDASLCSYLGTRPATTAGLRTPNRRGNGTPGRAPQASSSPPITATTSNGAPPARRTDPATPRGAVRMAMAGSATAVPGLEVRASKLTPHRRSYAMAPLEATAAAAAAIEPLGSTTPRRARRMAAVPTAADLTSSIAVASSTPGRLHAVAGATATASMKAPPVVPQLRLDACGRADAADSGRGGAWAGFPLSRRGADNSSKVGAHPVSVRAARDISDEGSSPDDVTLGMPPAVSNPNTPTAPTPGRNGSSVPLASRILSPNAVMLASHPLGDISGQYRPPSRIPTPGRSGTARSGLPNGIANTTAPPTILEPCSEEEWRTLPGTLQSAFPLEVLNGYMRTLAQVLTNRPSTDAAAAKCFSAADLEPLSLNNASAKRLLNLLVKLGRCHVASGGGIGSGTLLYRVSA</sequence>
<keyword evidence="10" id="KW-0206">Cytoskeleton</keyword>
<feature type="region of interest" description="Disordered" evidence="13">
    <location>
        <begin position="1000"/>
        <end position="1037"/>
    </location>
</feature>
<dbReference type="GO" id="GO:0051301">
    <property type="term" value="P:cell division"/>
    <property type="evidence" value="ECO:0007669"/>
    <property type="project" value="UniProtKB-KW"/>
</dbReference>
<evidence type="ECO:0000256" key="2">
    <source>
        <dbReference type="ARBA" id="ARBA00004629"/>
    </source>
</evidence>
<dbReference type="InterPro" id="IPR033341">
    <property type="entry name" value="SKA3"/>
</dbReference>
<dbReference type="GO" id="GO:0005876">
    <property type="term" value="C:spindle microtubule"/>
    <property type="evidence" value="ECO:0007669"/>
    <property type="project" value="TreeGrafter"/>
</dbReference>
<evidence type="ECO:0000256" key="10">
    <source>
        <dbReference type="ARBA" id="ARBA00023212"/>
    </source>
</evidence>
<feature type="compositionally biased region" description="Polar residues" evidence="13">
    <location>
        <begin position="964"/>
        <end position="982"/>
    </location>
</feature>
<feature type="region of interest" description="Disordered" evidence="13">
    <location>
        <begin position="468"/>
        <end position="527"/>
    </location>
</feature>
<evidence type="ECO:0000256" key="11">
    <source>
        <dbReference type="ARBA" id="ARBA00023306"/>
    </source>
</evidence>
<comment type="subcellular location">
    <subcellularLocation>
        <location evidence="2">Chromosome</location>
        <location evidence="2">Centromere</location>
        <location evidence="2">Kinetochore</location>
    </subcellularLocation>
    <subcellularLocation>
        <location evidence="1">Cytoplasm</location>
        <location evidence="1">Cytoskeleton</location>
        <location evidence="1">Spindle</location>
    </subcellularLocation>
</comment>
<keyword evidence="9" id="KW-0995">Kinetochore</keyword>
<evidence type="ECO:0000256" key="13">
    <source>
        <dbReference type="SAM" id="MobiDB-lite"/>
    </source>
</evidence>
<dbReference type="PANTHER" id="PTHR48118">
    <property type="entry name" value="SPINDLE AND KINETOCHORE-ASSOCIATED PROTEIN 3"/>
    <property type="match status" value="1"/>
</dbReference>
<evidence type="ECO:0000313" key="15">
    <source>
        <dbReference type="Proteomes" id="UP000747399"/>
    </source>
</evidence>
<evidence type="ECO:0000256" key="4">
    <source>
        <dbReference type="ARBA" id="ARBA00022454"/>
    </source>
</evidence>
<keyword evidence="11" id="KW-0131">Cell cycle</keyword>
<keyword evidence="7" id="KW-0493">Microtubule</keyword>
<keyword evidence="5" id="KW-0963">Cytoplasm</keyword>
<dbReference type="AlphaFoldDB" id="A0A8J4B5R8"/>
<dbReference type="GO" id="GO:0007059">
    <property type="term" value="P:chromosome segregation"/>
    <property type="evidence" value="ECO:0007669"/>
    <property type="project" value="InterPro"/>
</dbReference>
<dbReference type="Gene3D" id="6.10.250.1400">
    <property type="match status" value="1"/>
</dbReference>
<evidence type="ECO:0000256" key="7">
    <source>
        <dbReference type="ARBA" id="ARBA00022701"/>
    </source>
</evidence>
<keyword evidence="15" id="KW-1185">Reference proteome</keyword>
<feature type="region of interest" description="Disordered" evidence="13">
    <location>
        <begin position="647"/>
        <end position="682"/>
    </location>
</feature>
<comment type="caution">
    <text evidence="14">The sequence shown here is derived from an EMBL/GenBank/DDBJ whole genome shotgun (WGS) entry which is preliminary data.</text>
</comment>
<evidence type="ECO:0000256" key="8">
    <source>
        <dbReference type="ARBA" id="ARBA00022776"/>
    </source>
</evidence>
<evidence type="ECO:0000313" key="14">
    <source>
        <dbReference type="EMBL" id="GIL54643.1"/>
    </source>
</evidence>
<evidence type="ECO:0000256" key="12">
    <source>
        <dbReference type="ARBA" id="ARBA00023328"/>
    </source>
</evidence>
<feature type="region of interest" description="Disordered" evidence="13">
    <location>
        <begin position="441"/>
        <end position="460"/>
    </location>
</feature>
<feature type="compositionally biased region" description="Low complexity" evidence="13">
    <location>
        <begin position="764"/>
        <end position="791"/>
    </location>
</feature>
<dbReference type="GO" id="GO:0000278">
    <property type="term" value="P:mitotic cell cycle"/>
    <property type="evidence" value="ECO:0007669"/>
    <property type="project" value="TreeGrafter"/>
</dbReference>
<feature type="region of interest" description="Disordered" evidence="13">
    <location>
        <begin position="200"/>
        <end position="238"/>
    </location>
</feature>
<name>A0A8J4B5R8_9CHLO</name>